<accession>A0ABT9FXW3</accession>
<sequence length="450" mass="50314">MLLPAIRLSFSFLLFVYSGLASANIKIELIGGPFLVSPDGDLSSFATSFDFLDGYVVVANVVEPVERKSPFLKTIVRMGRRGANGVWGWAETIVDARTMRNPWHTQPSIAFDRSGYIHIAYGMHNMPWQYSRSMHPYSVDNFIFRGEVVTDEDLGRVFFDNVTNFSGSGRAEIPGTQITYPAFFRSGNGRLWISYRHSLRPARPWKERMLSAGVSVYSEVSQTWSPVGWSFLREKSDIDNWGASTQSITTFTADEEYIPYLPRLVEDAVGGKLHVVWTWRQGGPGPDSSAPSHSVVVFDQSESPIPKADAKPITRSSSNKLPGFSVEQKFTPYKLLGSLPGGGLFAVFELIGGSRLVSYWSVDKELWSLPQPLPAGTNSLAADKQGRQIAVGRGLRIYKRDHLDAEWVLLGDLKGDRCSPQVKYSDVEDLFYIYSKSCDMKSVSLHRFTF</sequence>
<name>A0ABT9FXW3_LEPDI</name>
<dbReference type="Proteomes" id="UP001235760">
    <property type="component" value="Unassembled WGS sequence"/>
</dbReference>
<proteinExistence type="predicted"/>
<dbReference type="EMBL" id="JAUZEE010000001">
    <property type="protein sequence ID" value="MDP4299064.1"/>
    <property type="molecule type" value="Genomic_DNA"/>
</dbReference>
<keyword evidence="2" id="KW-1185">Reference proteome</keyword>
<reference evidence="1 2" key="1">
    <citation type="submission" date="2023-08" db="EMBL/GenBank/DDBJ databases">
        <authorList>
            <person name="Roldan D.M."/>
            <person name="Menes R.J."/>
        </authorList>
    </citation>
    <scope>NUCLEOTIDE SEQUENCE [LARGE SCALE GENOMIC DNA]</scope>
    <source>
        <strain evidence="1 2">CCM 2812</strain>
    </source>
</reference>
<gene>
    <name evidence="1" type="ORF">Q8X39_00315</name>
</gene>
<dbReference type="Pfam" id="PF15892">
    <property type="entry name" value="BNR_4"/>
    <property type="match status" value="1"/>
</dbReference>
<evidence type="ECO:0000313" key="2">
    <source>
        <dbReference type="Proteomes" id="UP001235760"/>
    </source>
</evidence>
<protein>
    <submittedName>
        <fullName evidence="1">BNR-4 repeat-containing protein</fullName>
    </submittedName>
</protein>
<organism evidence="1 2">
    <name type="scientific">Leptothrix discophora</name>
    <dbReference type="NCBI Taxonomy" id="89"/>
    <lineage>
        <taxon>Bacteria</taxon>
        <taxon>Pseudomonadati</taxon>
        <taxon>Pseudomonadota</taxon>
        <taxon>Betaproteobacteria</taxon>
        <taxon>Burkholderiales</taxon>
        <taxon>Sphaerotilaceae</taxon>
        <taxon>Leptothrix</taxon>
    </lineage>
</organism>
<evidence type="ECO:0000313" key="1">
    <source>
        <dbReference type="EMBL" id="MDP4299064.1"/>
    </source>
</evidence>
<dbReference type="RefSeq" id="WP_305747636.1">
    <property type="nucleotide sequence ID" value="NZ_JAUZEE010000001.1"/>
</dbReference>
<comment type="caution">
    <text evidence="1">The sequence shown here is derived from an EMBL/GenBank/DDBJ whole genome shotgun (WGS) entry which is preliminary data.</text>
</comment>